<organism evidence="2 3">
    <name type="scientific">Gymnopus androsaceus JB14</name>
    <dbReference type="NCBI Taxonomy" id="1447944"/>
    <lineage>
        <taxon>Eukaryota</taxon>
        <taxon>Fungi</taxon>
        <taxon>Dikarya</taxon>
        <taxon>Basidiomycota</taxon>
        <taxon>Agaricomycotina</taxon>
        <taxon>Agaricomycetes</taxon>
        <taxon>Agaricomycetidae</taxon>
        <taxon>Agaricales</taxon>
        <taxon>Marasmiineae</taxon>
        <taxon>Omphalotaceae</taxon>
        <taxon>Gymnopus</taxon>
    </lineage>
</organism>
<feature type="region of interest" description="Disordered" evidence="1">
    <location>
        <begin position="1"/>
        <end position="32"/>
    </location>
</feature>
<evidence type="ECO:0000313" key="3">
    <source>
        <dbReference type="Proteomes" id="UP000799118"/>
    </source>
</evidence>
<gene>
    <name evidence="2" type="ORF">BT96DRAFT_913182</name>
</gene>
<proteinExistence type="predicted"/>
<name>A0A6A4IGF1_9AGAR</name>
<dbReference type="AlphaFoldDB" id="A0A6A4IGF1"/>
<evidence type="ECO:0000313" key="2">
    <source>
        <dbReference type="EMBL" id="KAE9409666.1"/>
    </source>
</evidence>
<dbReference type="Proteomes" id="UP000799118">
    <property type="component" value="Unassembled WGS sequence"/>
</dbReference>
<dbReference type="EMBL" id="ML769387">
    <property type="protein sequence ID" value="KAE9409666.1"/>
    <property type="molecule type" value="Genomic_DNA"/>
</dbReference>
<evidence type="ECO:0000256" key="1">
    <source>
        <dbReference type="SAM" id="MobiDB-lite"/>
    </source>
</evidence>
<accession>A0A6A4IGF1</accession>
<reference evidence="2" key="1">
    <citation type="journal article" date="2019" name="Environ. Microbiol.">
        <title>Fungal ecological strategies reflected in gene transcription - a case study of two litter decomposers.</title>
        <authorList>
            <person name="Barbi F."/>
            <person name="Kohler A."/>
            <person name="Barry K."/>
            <person name="Baskaran P."/>
            <person name="Daum C."/>
            <person name="Fauchery L."/>
            <person name="Ihrmark K."/>
            <person name="Kuo A."/>
            <person name="LaButti K."/>
            <person name="Lipzen A."/>
            <person name="Morin E."/>
            <person name="Grigoriev I.V."/>
            <person name="Henrissat B."/>
            <person name="Lindahl B."/>
            <person name="Martin F."/>
        </authorList>
    </citation>
    <scope>NUCLEOTIDE SEQUENCE</scope>
    <source>
        <strain evidence="2">JB14</strain>
    </source>
</reference>
<keyword evidence="3" id="KW-1185">Reference proteome</keyword>
<feature type="region of interest" description="Disordered" evidence="1">
    <location>
        <begin position="92"/>
        <end position="112"/>
    </location>
</feature>
<feature type="compositionally biased region" description="Polar residues" evidence="1">
    <location>
        <begin position="22"/>
        <end position="32"/>
    </location>
</feature>
<sequence length="112" mass="12798">MLLELNTSRLREPNAEQPYPERNSNVNSLQNREAQHETDGCCNMHRLKYCGDKSRMGCNNASPPVILSLLHWEEEPRPSQNARSLFTHISLQPLPTPQSAQSAPIPKTYRYP</sequence>
<protein>
    <submittedName>
        <fullName evidence="2">Uncharacterized protein</fullName>
    </submittedName>
</protein>